<organism evidence="6 7">
    <name type="scientific">Haemaphysalis longicornis</name>
    <name type="common">Bush tick</name>
    <dbReference type="NCBI Taxonomy" id="44386"/>
    <lineage>
        <taxon>Eukaryota</taxon>
        <taxon>Metazoa</taxon>
        <taxon>Ecdysozoa</taxon>
        <taxon>Arthropoda</taxon>
        <taxon>Chelicerata</taxon>
        <taxon>Arachnida</taxon>
        <taxon>Acari</taxon>
        <taxon>Parasitiformes</taxon>
        <taxon>Ixodida</taxon>
        <taxon>Ixodoidea</taxon>
        <taxon>Ixodidae</taxon>
        <taxon>Haemaphysalinae</taxon>
        <taxon>Haemaphysalis</taxon>
    </lineage>
</organism>
<keyword evidence="2" id="KW-0677">Repeat</keyword>
<comment type="subcellular location">
    <subcellularLocation>
        <location evidence="1">Nucleus</location>
    </subcellularLocation>
</comment>
<dbReference type="AlphaFoldDB" id="A0A9J6FFP7"/>
<dbReference type="InterPro" id="IPR016197">
    <property type="entry name" value="Chromo-like_dom_sf"/>
</dbReference>
<dbReference type="VEuPathDB" id="VectorBase:HLOH_047592"/>
<dbReference type="GO" id="GO:0005694">
    <property type="term" value="C:chromosome"/>
    <property type="evidence" value="ECO:0007669"/>
    <property type="project" value="UniProtKB-ARBA"/>
</dbReference>
<dbReference type="GO" id="GO:0005634">
    <property type="term" value="C:nucleus"/>
    <property type="evidence" value="ECO:0007669"/>
    <property type="project" value="UniProtKB-SubCell"/>
</dbReference>
<dbReference type="PROSITE" id="PS50013">
    <property type="entry name" value="CHROMO_2"/>
    <property type="match status" value="1"/>
</dbReference>
<dbReference type="SUPFAM" id="SSF54160">
    <property type="entry name" value="Chromo domain-like"/>
    <property type="match status" value="1"/>
</dbReference>
<dbReference type="OMA" id="YEEHLVW"/>
<accession>A0A9J6FFP7</accession>
<dbReference type="Proteomes" id="UP000821853">
    <property type="component" value="Chromosome 1"/>
</dbReference>
<dbReference type="SMART" id="SM00298">
    <property type="entry name" value="CHROMO"/>
    <property type="match status" value="1"/>
</dbReference>
<feature type="region of interest" description="Disordered" evidence="4">
    <location>
        <begin position="1"/>
        <end position="59"/>
    </location>
</feature>
<dbReference type="Pfam" id="PF01393">
    <property type="entry name" value="Chromo_shadow"/>
    <property type="match status" value="1"/>
</dbReference>
<keyword evidence="7" id="KW-1185">Reference proteome</keyword>
<comment type="caution">
    <text evidence="6">The sequence shown here is derived from an EMBL/GenBank/DDBJ whole genome shotgun (WGS) entry which is preliminary data.</text>
</comment>
<evidence type="ECO:0000259" key="5">
    <source>
        <dbReference type="PROSITE" id="PS50013"/>
    </source>
</evidence>
<evidence type="ECO:0000256" key="3">
    <source>
        <dbReference type="ARBA" id="ARBA00023242"/>
    </source>
</evidence>
<protein>
    <recommendedName>
        <fullName evidence="5">Chromo domain-containing protein</fullName>
    </recommendedName>
</protein>
<dbReference type="Gene3D" id="2.40.50.40">
    <property type="match status" value="1"/>
</dbReference>
<dbReference type="InterPro" id="IPR000953">
    <property type="entry name" value="Chromo/chromo_shadow_dom"/>
</dbReference>
<keyword evidence="3" id="KW-0539">Nucleus</keyword>
<evidence type="ECO:0000256" key="1">
    <source>
        <dbReference type="ARBA" id="ARBA00004123"/>
    </source>
</evidence>
<dbReference type="SMART" id="SM00300">
    <property type="entry name" value="ChSh"/>
    <property type="match status" value="1"/>
</dbReference>
<proteinExistence type="predicted"/>
<name>A0A9J6FFP7_HAELO</name>
<feature type="compositionally biased region" description="Acidic residues" evidence="4">
    <location>
        <begin position="13"/>
        <end position="52"/>
    </location>
</feature>
<evidence type="ECO:0000313" key="7">
    <source>
        <dbReference type="Proteomes" id="UP000821853"/>
    </source>
</evidence>
<dbReference type="InterPro" id="IPR008251">
    <property type="entry name" value="Chromo_shadow_dom"/>
</dbReference>
<feature type="domain" description="Chromo" evidence="5">
    <location>
        <begin position="72"/>
        <end position="127"/>
    </location>
</feature>
<reference evidence="6 7" key="1">
    <citation type="journal article" date="2020" name="Cell">
        <title>Large-Scale Comparative Analyses of Tick Genomes Elucidate Their Genetic Diversity and Vector Capacities.</title>
        <authorList>
            <consortium name="Tick Genome and Microbiome Consortium (TIGMIC)"/>
            <person name="Jia N."/>
            <person name="Wang J."/>
            <person name="Shi W."/>
            <person name="Du L."/>
            <person name="Sun Y."/>
            <person name="Zhan W."/>
            <person name="Jiang J.F."/>
            <person name="Wang Q."/>
            <person name="Zhang B."/>
            <person name="Ji P."/>
            <person name="Bell-Sakyi L."/>
            <person name="Cui X.M."/>
            <person name="Yuan T.T."/>
            <person name="Jiang B.G."/>
            <person name="Yang W.F."/>
            <person name="Lam T.T."/>
            <person name="Chang Q.C."/>
            <person name="Ding S.J."/>
            <person name="Wang X.J."/>
            <person name="Zhu J.G."/>
            <person name="Ruan X.D."/>
            <person name="Zhao L."/>
            <person name="Wei J.T."/>
            <person name="Ye R.Z."/>
            <person name="Que T.C."/>
            <person name="Du C.H."/>
            <person name="Zhou Y.H."/>
            <person name="Cheng J.X."/>
            <person name="Dai P.F."/>
            <person name="Guo W.B."/>
            <person name="Han X.H."/>
            <person name="Huang E.J."/>
            <person name="Li L.F."/>
            <person name="Wei W."/>
            <person name="Gao Y.C."/>
            <person name="Liu J.Z."/>
            <person name="Shao H.Z."/>
            <person name="Wang X."/>
            <person name="Wang C.C."/>
            <person name="Yang T.C."/>
            <person name="Huo Q.B."/>
            <person name="Li W."/>
            <person name="Chen H.Y."/>
            <person name="Chen S.E."/>
            <person name="Zhou L.G."/>
            <person name="Ni X.B."/>
            <person name="Tian J.H."/>
            <person name="Sheng Y."/>
            <person name="Liu T."/>
            <person name="Pan Y.S."/>
            <person name="Xia L.Y."/>
            <person name="Li J."/>
            <person name="Zhao F."/>
            <person name="Cao W.C."/>
        </authorList>
    </citation>
    <scope>NUCLEOTIDE SEQUENCE [LARGE SCALE GENOMIC DNA]</scope>
    <source>
        <strain evidence="6">HaeL-2018</strain>
    </source>
</reference>
<evidence type="ECO:0000256" key="2">
    <source>
        <dbReference type="ARBA" id="ARBA00022737"/>
    </source>
</evidence>
<dbReference type="EMBL" id="JABSTR010000001">
    <property type="protein sequence ID" value="KAH9360868.1"/>
    <property type="molecule type" value="Genomic_DNA"/>
</dbReference>
<sequence length="127" mass="14498">MAKKEHGCPSDSDSTDDTSEEEMADEDDDDSEDFDLEYEDEESEETEYEEVEGTPFLSSEAKPKVRGFARGLEPERIVGATDETGELAFLVEWKGSKRRDLVPAREANVKCPQVVIKFYEEHLVWRS</sequence>
<dbReference type="InterPro" id="IPR051219">
    <property type="entry name" value="Heterochromatin_chromo-domain"/>
</dbReference>
<dbReference type="FunFam" id="2.40.50.40:FF:000031">
    <property type="entry name" value="Heterochromatin protein 1"/>
    <property type="match status" value="1"/>
</dbReference>
<evidence type="ECO:0000256" key="4">
    <source>
        <dbReference type="SAM" id="MobiDB-lite"/>
    </source>
</evidence>
<evidence type="ECO:0000313" key="6">
    <source>
        <dbReference type="EMBL" id="KAH9360868.1"/>
    </source>
</evidence>
<dbReference type="PANTHER" id="PTHR22812">
    <property type="entry name" value="CHROMOBOX PROTEIN"/>
    <property type="match status" value="1"/>
</dbReference>
<gene>
    <name evidence="6" type="ORF">HPB48_009338</name>
</gene>
<dbReference type="OrthoDB" id="6421498at2759"/>